<organism evidence="1">
    <name type="scientific">marine sediment metagenome</name>
    <dbReference type="NCBI Taxonomy" id="412755"/>
    <lineage>
        <taxon>unclassified sequences</taxon>
        <taxon>metagenomes</taxon>
        <taxon>ecological metagenomes</taxon>
    </lineage>
</organism>
<name>X0Z6L4_9ZZZZ</name>
<evidence type="ECO:0000313" key="1">
    <source>
        <dbReference type="EMBL" id="GAG54077.1"/>
    </source>
</evidence>
<accession>X0Z6L4</accession>
<gene>
    <name evidence="1" type="ORF">S01H4_16211</name>
</gene>
<dbReference type="AlphaFoldDB" id="X0Z6L4"/>
<sequence length="33" mass="3316">MPPIAVRLSAVARTADVAPPIDISTIVATAGIK</sequence>
<reference evidence="1" key="1">
    <citation type="journal article" date="2014" name="Front. Microbiol.">
        <title>High frequency of phylogenetically diverse reductive dehalogenase-homologous genes in deep subseafloor sedimentary metagenomes.</title>
        <authorList>
            <person name="Kawai M."/>
            <person name="Futagami T."/>
            <person name="Toyoda A."/>
            <person name="Takaki Y."/>
            <person name="Nishi S."/>
            <person name="Hori S."/>
            <person name="Arai W."/>
            <person name="Tsubouchi T."/>
            <person name="Morono Y."/>
            <person name="Uchiyama I."/>
            <person name="Ito T."/>
            <person name="Fujiyama A."/>
            <person name="Inagaki F."/>
            <person name="Takami H."/>
        </authorList>
    </citation>
    <scope>NUCLEOTIDE SEQUENCE</scope>
    <source>
        <strain evidence="1">Expedition CK06-06</strain>
    </source>
</reference>
<comment type="caution">
    <text evidence="1">The sequence shown here is derived from an EMBL/GenBank/DDBJ whole genome shotgun (WGS) entry which is preliminary data.</text>
</comment>
<protein>
    <submittedName>
        <fullName evidence="1">Uncharacterized protein</fullName>
    </submittedName>
</protein>
<dbReference type="EMBL" id="BART01007099">
    <property type="protein sequence ID" value="GAG54077.1"/>
    <property type="molecule type" value="Genomic_DNA"/>
</dbReference>
<proteinExistence type="predicted"/>
<feature type="non-terminal residue" evidence="1">
    <location>
        <position position="33"/>
    </location>
</feature>